<dbReference type="Pfam" id="PF13443">
    <property type="entry name" value="HTH_26"/>
    <property type="match status" value="1"/>
</dbReference>
<evidence type="ECO:0000313" key="3">
    <source>
        <dbReference type="Proteomes" id="UP000886803"/>
    </source>
</evidence>
<accession>A0A9D2M951</accession>
<reference evidence="2" key="2">
    <citation type="submission" date="2021-04" db="EMBL/GenBank/DDBJ databases">
        <authorList>
            <person name="Gilroy R."/>
        </authorList>
    </citation>
    <scope>NUCLEOTIDE SEQUENCE</scope>
    <source>
        <strain evidence="2">ChiBcec8-13705</strain>
    </source>
</reference>
<dbReference type="CDD" id="cd00093">
    <property type="entry name" value="HTH_XRE"/>
    <property type="match status" value="1"/>
</dbReference>
<evidence type="ECO:0000313" key="2">
    <source>
        <dbReference type="EMBL" id="HJB43119.1"/>
    </source>
</evidence>
<organism evidence="2 3">
    <name type="scientific">Candidatus Gemmiger avicola</name>
    <dbReference type="NCBI Taxonomy" id="2838605"/>
    <lineage>
        <taxon>Bacteria</taxon>
        <taxon>Bacillati</taxon>
        <taxon>Bacillota</taxon>
        <taxon>Clostridia</taxon>
        <taxon>Eubacteriales</taxon>
        <taxon>Gemmiger</taxon>
    </lineage>
</organism>
<dbReference type="SUPFAM" id="SSF47413">
    <property type="entry name" value="lambda repressor-like DNA-binding domains"/>
    <property type="match status" value="1"/>
</dbReference>
<dbReference type="Proteomes" id="UP000886803">
    <property type="component" value="Unassembled WGS sequence"/>
</dbReference>
<dbReference type="EMBL" id="DWYG01000190">
    <property type="protein sequence ID" value="HJB43119.1"/>
    <property type="molecule type" value="Genomic_DNA"/>
</dbReference>
<comment type="caution">
    <text evidence="2">The sequence shown here is derived from an EMBL/GenBank/DDBJ whole genome shotgun (WGS) entry which is preliminary data.</text>
</comment>
<evidence type="ECO:0000259" key="1">
    <source>
        <dbReference type="Pfam" id="PF13443"/>
    </source>
</evidence>
<name>A0A9D2M951_9FIRM</name>
<gene>
    <name evidence="2" type="ORF">H9945_11550</name>
</gene>
<sequence>MIRVDKLRGVIAQKNMSQSDVAKAIGITPKTFYTKMKNGVFGSDEIDAMISLLEIKNPADIFFARG</sequence>
<feature type="domain" description="HTH cro/C1-type" evidence="1">
    <location>
        <begin position="6"/>
        <end position="62"/>
    </location>
</feature>
<reference evidence="2" key="1">
    <citation type="journal article" date="2021" name="PeerJ">
        <title>Extensive microbial diversity within the chicken gut microbiome revealed by metagenomics and culture.</title>
        <authorList>
            <person name="Gilroy R."/>
            <person name="Ravi A."/>
            <person name="Getino M."/>
            <person name="Pursley I."/>
            <person name="Horton D.L."/>
            <person name="Alikhan N.F."/>
            <person name="Baker D."/>
            <person name="Gharbi K."/>
            <person name="Hall N."/>
            <person name="Watson M."/>
            <person name="Adriaenssens E.M."/>
            <person name="Foster-Nyarko E."/>
            <person name="Jarju S."/>
            <person name="Secka A."/>
            <person name="Antonio M."/>
            <person name="Oren A."/>
            <person name="Chaudhuri R.R."/>
            <person name="La Ragione R."/>
            <person name="Hildebrand F."/>
            <person name="Pallen M.J."/>
        </authorList>
    </citation>
    <scope>NUCLEOTIDE SEQUENCE</scope>
    <source>
        <strain evidence="2">ChiBcec8-13705</strain>
    </source>
</reference>
<dbReference type="GO" id="GO:0003677">
    <property type="term" value="F:DNA binding"/>
    <property type="evidence" value="ECO:0007669"/>
    <property type="project" value="InterPro"/>
</dbReference>
<dbReference type="InterPro" id="IPR010982">
    <property type="entry name" value="Lambda_DNA-bd_dom_sf"/>
</dbReference>
<protein>
    <submittedName>
        <fullName evidence="2">Helix-turn-helix transcriptional regulator</fullName>
    </submittedName>
</protein>
<dbReference type="AlphaFoldDB" id="A0A9D2M951"/>
<proteinExistence type="predicted"/>
<dbReference type="InterPro" id="IPR001387">
    <property type="entry name" value="Cro/C1-type_HTH"/>
</dbReference>